<protein>
    <recommendedName>
        <fullName evidence="4">ABC transporter permease</fullName>
    </recommendedName>
</protein>
<keyword evidence="1" id="KW-1133">Transmembrane helix</keyword>
<comment type="caution">
    <text evidence="2">The sequence shown here is derived from an EMBL/GenBank/DDBJ whole genome shotgun (WGS) entry which is preliminary data.</text>
</comment>
<proteinExistence type="predicted"/>
<evidence type="ECO:0000313" key="2">
    <source>
        <dbReference type="EMBL" id="KKR89204.1"/>
    </source>
</evidence>
<dbReference type="Proteomes" id="UP000033918">
    <property type="component" value="Unassembled WGS sequence"/>
</dbReference>
<organism evidence="2 3">
    <name type="scientific">Candidatus Wolfebacteria bacterium GW2011_GWB1_41_12</name>
    <dbReference type="NCBI Taxonomy" id="1619006"/>
    <lineage>
        <taxon>Bacteria</taxon>
        <taxon>Candidatus Wolfeibacteriota</taxon>
    </lineage>
</organism>
<evidence type="ECO:0000313" key="3">
    <source>
        <dbReference type="Proteomes" id="UP000033918"/>
    </source>
</evidence>
<gene>
    <name evidence="2" type="ORF">UU38_C0001G0106</name>
</gene>
<accession>A0A0G0UKB6</accession>
<evidence type="ECO:0000256" key="1">
    <source>
        <dbReference type="SAM" id="Phobius"/>
    </source>
</evidence>
<dbReference type="EMBL" id="LCAK01000001">
    <property type="protein sequence ID" value="KKR89204.1"/>
    <property type="molecule type" value="Genomic_DNA"/>
</dbReference>
<name>A0A0G0UKB6_9BACT</name>
<sequence>MKNFFKKIQAADESVKKRWLFIMSAVSAVIVIGFWLIYLRYSIEAVGNHSDKAEIGFWRIFKTGLKAIAIQVKEKFGNLLYGAMGERTITIE</sequence>
<reference evidence="2 3" key="1">
    <citation type="journal article" date="2015" name="Nature">
        <title>rRNA introns, odd ribosomes, and small enigmatic genomes across a large radiation of phyla.</title>
        <authorList>
            <person name="Brown C.T."/>
            <person name="Hug L.A."/>
            <person name="Thomas B.C."/>
            <person name="Sharon I."/>
            <person name="Castelle C.J."/>
            <person name="Singh A."/>
            <person name="Wilkins M.J."/>
            <person name="Williams K.H."/>
            <person name="Banfield J.F."/>
        </authorList>
    </citation>
    <scope>NUCLEOTIDE SEQUENCE [LARGE SCALE GENOMIC DNA]</scope>
</reference>
<evidence type="ECO:0008006" key="4">
    <source>
        <dbReference type="Google" id="ProtNLM"/>
    </source>
</evidence>
<keyword evidence="1" id="KW-0472">Membrane</keyword>
<feature type="transmembrane region" description="Helical" evidence="1">
    <location>
        <begin position="20"/>
        <end position="41"/>
    </location>
</feature>
<keyword evidence="1" id="KW-0812">Transmembrane</keyword>
<dbReference type="AlphaFoldDB" id="A0A0G0UKB6"/>